<proteinExistence type="predicted"/>
<dbReference type="GO" id="GO:0032259">
    <property type="term" value="P:methylation"/>
    <property type="evidence" value="ECO:0007669"/>
    <property type="project" value="UniProtKB-KW"/>
</dbReference>
<keyword evidence="2" id="KW-0808">Transferase</keyword>
<reference evidence="3" key="1">
    <citation type="journal article" date="2019" name="Int. J. Syst. Evol. Microbiol.">
        <title>The Global Catalogue of Microorganisms (GCM) 10K type strain sequencing project: providing services to taxonomists for standard genome sequencing and annotation.</title>
        <authorList>
            <consortium name="The Broad Institute Genomics Platform"/>
            <consortium name="The Broad Institute Genome Sequencing Center for Infectious Disease"/>
            <person name="Wu L."/>
            <person name="Ma J."/>
        </authorList>
    </citation>
    <scope>NUCLEOTIDE SEQUENCE [LARGE SCALE GENOMIC DNA]</scope>
    <source>
        <strain evidence="3">CAIM 431</strain>
    </source>
</reference>
<keyword evidence="3" id="KW-1185">Reference proteome</keyword>
<dbReference type="Proteomes" id="UP001597326">
    <property type="component" value="Unassembled WGS sequence"/>
</dbReference>
<dbReference type="PANTHER" id="PTHR43591">
    <property type="entry name" value="METHYLTRANSFERASE"/>
    <property type="match status" value="1"/>
</dbReference>
<evidence type="ECO:0000313" key="2">
    <source>
        <dbReference type="EMBL" id="MFD1890929.1"/>
    </source>
</evidence>
<dbReference type="EC" id="2.1.1.-" evidence="2"/>
<sequence length="251" mass="27502">MADWSEYLAEFHAERPGITEQVLRRCIAGHHPYRWLARAVSSSAVTVLDIGCGSGALERELRREGRTVVGIDISTAEVERARQSGEGPLALADGRALPFRDESFDCVVTALGLAVIQPTATLLDEIARVLRPGGVLVGLVPTVRPLSVADLRVAGRLTRLLQTTPQFPVQIELTVGQLLAEHGLRKAEDARERYRFAVRSREDAELLTSSFYLPHTRPERVAAAVDWMAARAAAEGQLDVPVPMRRVVAIK</sequence>
<evidence type="ECO:0000259" key="1">
    <source>
        <dbReference type="Pfam" id="PF08241"/>
    </source>
</evidence>
<organism evidence="2 3">
    <name type="scientific">Luteococcus peritonei</name>
    <dbReference type="NCBI Taxonomy" id="88874"/>
    <lineage>
        <taxon>Bacteria</taxon>
        <taxon>Bacillati</taxon>
        <taxon>Actinomycetota</taxon>
        <taxon>Actinomycetes</taxon>
        <taxon>Propionibacteriales</taxon>
        <taxon>Propionibacteriaceae</taxon>
        <taxon>Luteococcus</taxon>
    </lineage>
</organism>
<feature type="domain" description="Methyltransferase type 11" evidence="1">
    <location>
        <begin position="48"/>
        <end position="137"/>
    </location>
</feature>
<dbReference type="SUPFAM" id="SSF53335">
    <property type="entry name" value="S-adenosyl-L-methionine-dependent methyltransferases"/>
    <property type="match status" value="1"/>
</dbReference>
<dbReference type="CDD" id="cd02440">
    <property type="entry name" value="AdoMet_MTases"/>
    <property type="match status" value="1"/>
</dbReference>
<dbReference type="RefSeq" id="WP_343874481.1">
    <property type="nucleotide sequence ID" value="NZ_BAAAIX010000026.1"/>
</dbReference>
<protein>
    <submittedName>
        <fullName evidence="2">Class I SAM-dependent methyltransferase</fullName>
        <ecNumber evidence="2">2.1.1.-</ecNumber>
    </submittedName>
</protein>
<dbReference type="GO" id="GO:0008168">
    <property type="term" value="F:methyltransferase activity"/>
    <property type="evidence" value="ECO:0007669"/>
    <property type="project" value="UniProtKB-KW"/>
</dbReference>
<gene>
    <name evidence="2" type="ORF">ACFSCS_12155</name>
</gene>
<dbReference type="EMBL" id="JBHUFZ010000028">
    <property type="protein sequence ID" value="MFD1890929.1"/>
    <property type="molecule type" value="Genomic_DNA"/>
</dbReference>
<dbReference type="InterPro" id="IPR013216">
    <property type="entry name" value="Methyltransf_11"/>
</dbReference>
<dbReference type="InterPro" id="IPR029063">
    <property type="entry name" value="SAM-dependent_MTases_sf"/>
</dbReference>
<accession>A0ABW4RYY7</accession>
<evidence type="ECO:0000313" key="3">
    <source>
        <dbReference type="Proteomes" id="UP001597326"/>
    </source>
</evidence>
<keyword evidence="2" id="KW-0489">Methyltransferase</keyword>
<dbReference type="Pfam" id="PF08241">
    <property type="entry name" value="Methyltransf_11"/>
    <property type="match status" value="1"/>
</dbReference>
<name>A0ABW4RYY7_9ACTN</name>
<comment type="caution">
    <text evidence="2">The sequence shown here is derived from an EMBL/GenBank/DDBJ whole genome shotgun (WGS) entry which is preliminary data.</text>
</comment>
<dbReference type="Gene3D" id="3.40.50.150">
    <property type="entry name" value="Vaccinia Virus protein VP39"/>
    <property type="match status" value="1"/>
</dbReference>